<dbReference type="GO" id="GO:0009055">
    <property type="term" value="F:electron transfer activity"/>
    <property type="evidence" value="ECO:0007669"/>
    <property type="project" value="TreeGrafter"/>
</dbReference>
<name>A0A6H1UHJ7_9GAMM</name>
<evidence type="ECO:0000313" key="3">
    <source>
        <dbReference type="Proteomes" id="UP000501602"/>
    </source>
</evidence>
<dbReference type="KEGG" id="fes:HER31_17765"/>
<organism evidence="2 3">
    <name type="scientific">Ferrimonas lipolytica</name>
    <dbReference type="NCBI Taxonomy" id="2724191"/>
    <lineage>
        <taxon>Bacteria</taxon>
        <taxon>Pseudomonadati</taxon>
        <taxon>Pseudomonadota</taxon>
        <taxon>Gammaproteobacteria</taxon>
        <taxon>Alteromonadales</taxon>
        <taxon>Ferrimonadaceae</taxon>
        <taxon>Ferrimonas</taxon>
    </lineage>
</organism>
<accession>A0A6H1UHJ7</accession>
<dbReference type="AlphaFoldDB" id="A0A6H1UHJ7"/>
<protein>
    <recommendedName>
        <fullName evidence="1">Glutaredoxin domain-containing protein</fullName>
    </recommendedName>
</protein>
<dbReference type="Proteomes" id="UP000501602">
    <property type="component" value="Chromosome"/>
</dbReference>
<feature type="domain" description="Glutaredoxin" evidence="1">
    <location>
        <begin position="42"/>
        <end position="99"/>
    </location>
</feature>
<dbReference type="Pfam" id="PF00462">
    <property type="entry name" value="Glutaredoxin"/>
    <property type="match status" value="1"/>
</dbReference>
<dbReference type="RefSeq" id="WP_168662689.1">
    <property type="nucleotide sequence ID" value="NZ_CP051180.1"/>
</dbReference>
<gene>
    <name evidence="2" type="ORF">HER31_17765</name>
</gene>
<evidence type="ECO:0000259" key="1">
    <source>
        <dbReference type="Pfam" id="PF00462"/>
    </source>
</evidence>
<dbReference type="GO" id="GO:0045454">
    <property type="term" value="P:cell redox homeostasis"/>
    <property type="evidence" value="ECO:0007669"/>
    <property type="project" value="TreeGrafter"/>
</dbReference>
<dbReference type="PROSITE" id="PS51354">
    <property type="entry name" value="GLUTAREDOXIN_2"/>
    <property type="match status" value="1"/>
</dbReference>
<dbReference type="InterPro" id="IPR002109">
    <property type="entry name" value="Glutaredoxin"/>
</dbReference>
<reference evidence="2 3" key="1">
    <citation type="submission" date="2020-04" db="EMBL/GenBank/DDBJ databases">
        <title>Ferrimonas sp. S7 isolated from sea water.</title>
        <authorList>
            <person name="Bae S.S."/>
            <person name="Baek K."/>
        </authorList>
    </citation>
    <scope>NUCLEOTIDE SEQUENCE [LARGE SCALE GENOMIC DNA]</scope>
    <source>
        <strain evidence="2 3">S7</strain>
    </source>
</reference>
<proteinExistence type="predicted"/>
<dbReference type="PANTHER" id="PTHR34386:SF1">
    <property type="entry name" value="GLUTAREDOXIN-LIKE PROTEIN NRDH"/>
    <property type="match status" value="1"/>
</dbReference>
<evidence type="ECO:0000313" key="2">
    <source>
        <dbReference type="EMBL" id="QIZ78585.1"/>
    </source>
</evidence>
<dbReference type="InterPro" id="IPR036249">
    <property type="entry name" value="Thioredoxin-like_sf"/>
</dbReference>
<dbReference type="Gene3D" id="3.40.30.10">
    <property type="entry name" value="Glutaredoxin"/>
    <property type="match status" value="1"/>
</dbReference>
<dbReference type="SUPFAM" id="SSF52833">
    <property type="entry name" value="Thioredoxin-like"/>
    <property type="match status" value="1"/>
</dbReference>
<dbReference type="PANTHER" id="PTHR34386">
    <property type="entry name" value="GLUTAREDOXIN"/>
    <property type="match status" value="1"/>
</dbReference>
<dbReference type="InterPro" id="IPR051548">
    <property type="entry name" value="Grx-like_ET"/>
</dbReference>
<keyword evidence="3" id="KW-1185">Reference proteome</keyword>
<dbReference type="EMBL" id="CP051180">
    <property type="protein sequence ID" value="QIZ78585.1"/>
    <property type="molecule type" value="Genomic_DNA"/>
</dbReference>
<dbReference type="CDD" id="cd02976">
    <property type="entry name" value="NrdH"/>
    <property type="match status" value="1"/>
</dbReference>
<sequence>MNKRVKWSVFAVVVVLFGFAGYQLSAAGRYANQMQAKYDSEVLLYSASWCSVCASARRYFARNDIDYVEIDVETDTSNNDEFRQLGGLGVPLIVVKGKVMRGFEPNRISEWVSEPN</sequence>